<dbReference type="SUPFAM" id="SSF103515">
    <property type="entry name" value="Autotransporter"/>
    <property type="match status" value="1"/>
</dbReference>
<dbReference type="InterPro" id="IPR036709">
    <property type="entry name" value="Autotransporte_beta_dom_sf"/>
</dbReference>
<dbReference type="PROSITE" id="PS51208">
    <property type="entry name" value="AUTOTRANSPORTER"/>
    <property type="match status" value="1"/>
</dbReference>
<protein>
    <submittedName>
        <fullName evidence="3">Outer membrane autotransporter protein</fullName>
    </submittedName>
</protein>
<dbReference type="RefSeq" id="WP_184706138.1">
    <property type="nucleotide sequence ID" value="NZ_JACHBG010000007.1"/>
</dbReference>
<feature type="chain" id="PRO_5030542097" evidence="1">
    <location>
        <begin position="26"/>
        <end position="1233"/>
    </location>
</feature>
<comment type="caution">
    <text evidence="3">The sequence shown here is derived from an EMBL/GenBank/DDBJ whole genome shotgun (WGS) entry which is preliminary data.</text>
</comment>
<keyword evidence="1" id="KW-0732">Signal</keyword>
<proteinExistence type="predicted"/>
<gene>
    <name evidence="3" type="ORF">GGD46_003607</name>
</gene>
<dbReference type="Gene3D" id="2.40.128.130">
    <property type="entry name" value="Autotransporter beta-domain"/>
    <property type="match status" value="1"/>
</dbReference>
<evidence type="ECO:0000256" key="1">
    <source>
        <dbReference type="SAM" id="SignalP"/>
    </source>
</evidence>
<feature type="signal peptide" evidence="1">
    <location>
        <begin position="1"/>
        <end position="25"/>
    </location>
</feature>
<sequence length="1233" mass="120068">MLAAVRAALRISTFLVPLSTGLTSAAAIGAPFSWTGAVDSNWNNAANWSPASLPAPVNSVVVDGGTFPAEITPGNSASTGDLTVGLNADGSLTDLGTLQSSSAAIGSNAGSSGVFDLTGGAANWRNSGTLLVGDRGAGTFAISAGGQYIGGGPVYIGSSAGSTGSVKVSGQSSFTLSGGQPLFIGYDGQASFVLTDGATTNTGDATLGYGTGSSGSVSASGSGTDWLINGDLIVGRDGTGTIAISTGATVSNDNATIGAGNGSGTSSATVSGLGSQWTTSGLLTVGSTAAGALAVYSGANVSSNSALIGRFANGTVTVGGAGSLWDTSSLLVGGDQADADSSGANATLNISTGGAVRSSSASIADGRNSAGAVTVDGAGSHWDINADLTIGNEGTGSFTASGSASASSATTTLGAKGGSNGALVVVGNGSHFDMSGELQDGVAGAGSVKVLAGGGLSSGNASLGTGAGGSGQALVSGAGSHWAINGDLNAGSASGGTGSLAVSSQGTLTSQNASLGTRAGSTGSATVTGTGSAWSNHGNLIVGNAGSGALDVIQGGSVNTATATIGNVAGSNGAVTVTGDRSKLSASNGLTIGNAGNASLTLSGGSALSTPSLTIAAQAGSTASVNIGAALGQTATGAAKLDVDAIHFGGGNGSLVFNFGGAPQTLGAAIDGNGSLFVASGTVTLTGNSSAFSGVTSVSGGNLIVDGTLGGSISLSGYGLLGGTGTVGSTVVGAGATLSPGNSGIGTLKVNGDLTTQSGSTLLVQSNGGATGRVDVTGAVNLNGGTLSLVGGGLKASTNYTILSAAGGISGSFSAVQSNYAFVSPVLGYSSGSIDLTLERNSTSFAAAGLNANQRSAAYGIESLGASNPLYGAVALLSMDEATGALKQLAGDIHISLAATAFDNGRFVRDAAIDRLRSIQGGVVGGTKQPRLASDPGLAYANADQRQRTEPQKAIEGILADPVNGLAAFWGAPYGGWSSSDNGRGNAGGVLFGFDTTLYDSDWRIGALAGYGHSRFDQSGVSAHADADNYNLGIYAGRQWGPLALRLGGTYSLQSVSTLRNVDFAAFSDALRSNYHAYTAQVFGELAYEISMGDDRLEPFANITFTDVRTSSFSESGGAAALSGKADQSAITFATFGARAEEDVTIADMPATLYGSLGWRHAFGGLDITSRMAFAGGDIFAESGTVVDRDSLVADAGFDIALSQQVSLAFDYNGSFGAENRAHLFRLLLQARY</sequence>
<reference evidence="3 4" key="1">
    <citation type="submission" date="2020-08" db="EMBL/GenBank/DDBJ databases">
        <title>Genomic Encyclopedia of Type Strains, Phase IV (KMG-V): Genome sequencing to study the core and pangenomes of soil and plant-associated prokaryotes.</title>
        <authorList>
            <person name="Whitman W."/>
        </authorList>
    </citation>
    <scope>NUCLEOTIDE SEQUENCE [LARGE SCALE GENOMIC DNA]</scope>
    <source>
        <strain evidence="3 4">SEMIA 4060</strain>
    </source>
</reference>
<dbReference type="EMBL" id="JACHBG010000007">
    <property type="protein sequence ID" value="MBB6486312.1"/>
    <property type="molecule type" value="Genomic_DNA"/>
</dbReference>
<feature type="domain" description="Autotransporter" evidence="2">
    <location>
        <begin position="962"/>
        <end position="1233"/>
    </location>
</feature>
<name>A0A7X0IT78_9HYPH</name>
<dbReference type="InterPro" id="IPR006315">
    <property type="entry name" value="OM_autotransptr_brl_dom"/>
</dbReference>
<dbReference type="NCBIfam" id="TIGR01414">
    <property type="entry name" value="autotrans_barl"/>
    <property type="match status" value="1"/>
</dbReference>
<dbReference type="GO" id="GO:0019867">
    <property type="term" value="C:outer membrane"/>
    <property type="evidence" value="ECO:0007669"/>
    <property type="project" value="InterPro"/>
</dbReference>
<dbReference type="Pfam" id="PF03797">
    <property type="entry name" value="Autotransporter"/>
    <property type="match status" value="1"/>
</dbReference>
<dbReference type="NCBIfam" id="TIGR04393">
    <property type="entry name" value="rpt_T5SS_PEPC"/>
    <property type="match status" value="8"/>
</dbReference>
<dbReference type="InterPro" id="IPR030895">
    <property type="entry name" value="T5SS_PEPC_rpt"/>
</dbReference>
<evidence type="ECO:0000313" key="3">
    <source>
        <dbReference type="EMBL" id="MBB6486312.1"/>
    </source>
</evidence>
<dbReference type="AlphaFoldDB" id="A0A7X0IT78"/>
<dbReference type="SMART" id="SM00869">
    <property type="entry name" value="Autotransporter"/>
    <property type="match status" value="1"/>
</dbReference>
<dbReference type="InterPro" id="IPR005546">
    <property type="entry name" value="Autotransporte_beta"/>
</dbReference>
<organism evidence="3 4">
    <name type="scientific">Rhizobium lusitanum</name>
    <dbReference type="NCBI Taxonomy" id="293958"/>
    <lineage>
        <taxon>Bacteria</taxon>
        <taxon>Pseudomonadati</taxon>
        <taxon>Pseudomonadota</taxon>
        <taxon>Alphaproteobacteria</taxon>
        <taxon>Hyphomicrobiales</taxon>
        <taxon>Rhizobiaceae</taxon>
        <taxon>Rhizobium/Agrobacterium group</taxon>
        <taxon>Rhizobium</taxon>
    </lineage>
</organism>
<accession>A0A7X0IT78</accession>
<dbReference type="Proteomes" id="UP000565576">
    <property type="component" value="Unassembled WGS sequence"/>
</dbReference>
<evidence type="ECO:0000313" key="4">
    <source>
        <dbReference type="Proteomes" id="UP000565576"/>
    </source>
</evidence>
<evidence type="ECO:0000259" key="2">
    <source>
        <dbReference type="PROSITE" id="PS51208"/>
    </source>
</evidence>